<keyword evidence="4 12" id="KW-0812">Transmembrane</keyword>
<keyword evidence="8" id="KW-1015">Disulfide bond</keyword>
<reference evidence="14 15" key="1">
    <citation type="submission" date="2020-06" db="EMBL/GenBank/DDBJ databases">
        <authorList>
            <consortium name="Wellcome Sanger Institute Data Sharing"/>
        </authorList>
    </citation>
    <scope>NUCLEOTIDE SEQUENCE [LARGE SCALE GENOMIC DNA]</scope>
</reference>
<gene>
    <name evidence="14" type="primary">ILDR2</name>
</gene>
<dbReference type="GO" id="GO:0005923">
    <property type="term" value="C:bicellular tight junction"/>
    <property type="evidence" value="ECO:0007669"/>
    <property type="project" value="UniProtKB-SubCell"/>
</dbReference>
<evidence type="ECO:0000256" key="6">
    <source>
        <dbReference type="ARBA" id="ARBA00022989"/>
    </source>
</evidence>
<comment type="similarity">
    <text evidence="2">Belongs to the immunoglobulin superfamily. LISCH7 family.</text>
</comment>
<dbReference type="Pfam" id="PF05624">
    <property type="entry name" value="LSR"/>
    <property type="match status" value="1"/>
</dbReference>
<dbReference type="Ensembl" id="ENSDCDT00010067390.1">
    <property type="protein sequence ID" value="ENSDCDP00010056740.1"/>
    <property type="gene ID" value="ENSDCDG00010032293.1"/>
</dbReference>
<dbReference type="SUPFAM" id="SSF48726">
    <property type="entry name" value="Immunoglobulin"/>
    <property type="match status" value="1"/>
</dbReference>
<evidence type="ECO:0000256" key="1">
    <source>
        <dbReference type="ARBA" id="ARBA00004435"/>
    </source>
</evidence>
<dbReference type="InterPro" id="IPR051874">
    <property type="entry name" value="Ig-like_domain-LISCH7"/>
</dbReference>
<organism evidence="14 15">
    <name type="scientific">Denticeps clupeoides</name>
    <name type="common">denticle herring</name>
    <dbReference type="NCBI Taxonomy" id="299321"/>
    <lineage>
        <taxon>Eukaryota</taxon>
        <taxon>Metazoa</taxon>
        <taxon>Chordata</taxon>
        <taxon>Craniata</taxon>
        <taxon>Vertebrata</taxon>
        <taxon>Euteleostomi</taxon>
        <taxon>Actinopterygii</taxon>
        <taxon>Neopterygii</taxon>
        <taxon>Teleostei</taxon>
        <taxon>Clupei</taxon>
        <taxon>Clupeiformes</taxon>
        <taxon>Denticipitoidei</taxon>
        <taxon>Denticipitidae</taxon>
        <taxon>Denticeps</taxon>
    </lineage>
</organism>
<dbReference type="InterPro" id="IPR007110">
    <property type="entry name" value="Ig-like_dom"/>
</dbReference>
<evidence type="ECO:0000313" key="15">
    <source>
        <dbReference type="Proteomes" id="UP000694580"/>
    </source>
</evidence>
<proteinExistence type="inferred from homology"/>
<keyword evidence="15" id="KW-1185">Reference proteome</keyword>
<dbReference type="Proteomes" id="UP000694580">
    <property type="component" value="Chromosome 9"/>
</dbReference>
<keyword evidence="9" id="KW-0393">Immunoglobulin domain</keyword>
<feature type="domain" description="Ig-like" evidence="13">
    <location>
        <begin position="1"/>
        <end position="128"/>
    </location>
</feature>
<feature type="compositionally biased region" description="Basic and acidic residues" evidence="11">
    <location>
        <begin position="479"/>
        <end position="493"/>
    </location>
</feature>
<keyword evidence="6 12" id="KW-1133">Transmembrane helix</keyword>
<reference evidence="14" key="2">
    <citation type="submission" date="2025-08" db="UniProtKB">
        <authorList>
            <consortium name="Ensembl"/>
        </authorList>
    </citation>
    <scope>IDENTIFICATION</scope>
</reference>
<keyword evidence="7 12" id="KW-0472">Membrane</keyword>
<evidence type="ECO:0000256" key="5">
    <source>
        <dbReference type="ARBA" id="ARBA00022949"/>
    </source>
</evidence>
<evidence type="ECO:0000256" key="11">
    <source>
        <dbReference type="SAM" id="MobiDB-lite"/>
    </source>
</evidence>
<dbReference type="AlphaFoldDB" id="A0AAY4EGG5"/>
<dbReference type="InterPro" id="IPR008664">
    <property type="entry name" value="LISCH7"/>
</dbReference>
<name>A0AAY4EGG5_9TELE</name>
<evidence type="ECO:0000256" key="12">
    <source>
        <dbReference type="SAM" id="Phobius"/>
    </source>
</evidence>
<dbReference type="InterPro" id="IPR013783">
    <property type="entry name" value="Ig-like_fold"/>
</dbReference>
<dbReference type="GO" id="GO:0031016">
    <property type="term" value="P:pancreas development"/>
    <property type="evidence" value="ECO:0007669"/>
    <property type="project" value="TreeGrafter"/>
</dbReference>
<feature type="transmembrane region" description="Helical" evidence="12">
    <location>
        <begin position="154"/>
        <end position="174"/>
    </location>
</feature>
<feature type="region of interest" description="Disordered" evidence="11">
    <location>
        <begin position="434"/>
        <end position="534"/>
    </location>
</feature>
<evidence type="ECO:0000256" key="3">
    <source>
        <dbReference type="ARBA" id="ARBA00022427"/>
    </source>
</evidence>
<dbReference type="GeneTree" id="ENSGT00950000183058"/>
<reference evidence="14" key="3">
    <citation type="submission" date="2025-09" db="UniProtKB">
        <authorList>
            <consortium name="Ensembl"/>
        </authorList>
    </citation>
    <scope>IDENTIFICATION</scope>
</reference>
<dbReference type="GO" id="GO:0016020">
    <property type="term" value="C:membrane"/>
    <property type="evidence" value="ECO:0007669"/>
    <property type="project" value="TreeGrafter"/>
</dbReference>
<keyword evidence="3" id="KW-0796">Tight junction</keyword>
<evidence type="ECO:0000256" key="7">
    <source>
        <dbReference type="ARBA" id="ARBA00023136"/>
    </source>
</evidence>
<feature type="compositionally biased region" description="Basic and acidic residues" evidence="11">
    <location>
        <begin position="434"/>
        <end position="443"/>
    </location>
</feature>
<evidence type="ECO:0000313" key="14">
    <source>
        <dbReference type="Ensembl" id="ENSDCDP00010056740.1"/>
    </source>
</evidence>
<accession>A0AAY4EGG5</accession>
<feature type="compositionally biased region" description="Polar residues" evidence="11">
    <location>
        <begin position="523"/>
        <end position="534"/>
    </location>
</feature>
<feature type="region of interest" description="Disordered" evidence="11">
    <location>
        <begin position="373"/>
        <end position="401"/>
    </location>
</feature>
<dbReference type="PROSITE" id="PS50835">
    <property type="entry name" value="IG_LIKE"/>
    <property type="match status" value="1"/>
</dbReference>
<dbReference type="PANTHER" id="PTHR15923">
    <property type="entry name" value="TRANSMEMBRANE AND IMMUNOGLOBULIN DOMAIN-CONTAINING PROTEIN"/>
    <property type="match status" value="1"/>
</dbReference>
<dbReference type="Gene3D" id="2.60.40.10">
    <property type="entry name" value="Immunoglobulins"/>
    <property type="match status" value="1"/>
</dbReference>
<evidence type="ECO:0000259" key="13">
    <source>
        <dbReference type="PROSITE" id="PS50835"/>
    </source>
</evidence>
<dbReference type="GO" id="GO:0012505">
    <property type="term" value="C:endomembrane system"/>
    <property type="evidence" value="ECO:0007669"/>
    <property type="project" value="UniProtKB-SubCell"/>
</dbReference>
<evidence type="ECO:0000256" key="4">
    <source>
        <dbReference type="ARBA" id="ARBA00022692"/>
    </source>
</evidence>
<dbReference type="PANTHER" id="PTHR15923:SF0">
    <property type="entry name" value="IMMUNOGLOBULIN-LIKE DOMAIN-CONTAINING RECEPTOR 2"/>
    <property type="match status" value="1"/>
</dbReference>
<dbReference type="InterPro" id="IPR036179">
    <property type="entry name" value="Ig-like_dom_sf"/>
</dbReference>
<evidence type="ECO:0000256" key="9">
    <source>
        <dbReference type="ARBA" id="ARBA00023319"/>
    </source>
</evidence>
<protein>
    <recommendedName>
        <fullName evidence="13">Ig-like domain-containing protein</fullName>
    </recommendedName>
</protein>
<feature type="region of interest" description="Disordered" evidence="11">
    <location>
        <begin position="295"/>
        <end position="321"/>
    </location>
</feature>
<evidence type="ECO:0000256" key="8">
    <source>
        <dbReference type="ARBA" id="ARBA00023157"/>
    </source>
</evidence>
<keyword evidence="5" id="KW-0965">Cell junction</keyword>
<evidence type="ECO:0000256" key="2">
    <source>
        <dbReference type="ARBA" id="ARBA00009491"/>
    </source>
</evidence>
<evidence type="ECO:0000256" key="10">
    <source>
        <dbReference type="ARBA" id="ARBA00046288"/>
    </source>
</evidence>
<comment type="subcellular location">
    <subcellularLocation>
        <location evidence="1">Cell junction</location>
        <location evidence="1">Tight junction</location>
    </subcellularLocation>
    <subcellularLocation>
        <location evidence="10">Endomembrane system</location>
        <topology evidence="10">Single-pass type I membrane protein</topology>
    </subcellularLocation>
</comment>
<feature type="compositionally biased region" description="Basic and acidic residues" evidence="11">
    <location>
        <begin position="373"/>
        <end position="383"/>
    </location>
</feature>
<sequence>MLFQATVLPCHYSTTSTQVPVVQWWYKSYCSDRTRDSFTFPESLGVHVSDLGQNSHLDCSDTSRTVRIVASRMGASLTLAEHYKGRDISIINKADLRFGQLQWGDSGVYFCKVILADDLEGKNEAQVELLVMGRTDVLGDILPEFELEIMSEGLFVGLVVLASVLFLLLVGICWCQCCPHSCCCYLSCCCCPETCCCPRHLYMAGKMAKGAQPSPAAMYQPYYPPEIRAVPAPPASSVTEPKITTVALPLDNNVARAASMSELSSLHEGDGDFRHTYRQVQRKALPTITDLDDASHLRTVSSSRGHRPMRYPSSHTDEQLDSRCNPLSEQLQRRPFGSRGRTGSLDELEEFALSYGQRGRRGDFRDLGRGYDFEMKPHDHYPSYRDTVLPGYHDDEDDGWHRRRRLDTGESARRAARGHSYDDSYLNSVLERKAQGRGARTDEGSDTPSKGSSKRSGEYYSRSPSNRPEEDDPLPPYSEVERYRTAEPHRYRAADPGPRPFSYTRPVNGQGHTLPERDKGRKVSTQLSRDSLVV</sequence>